<feature type="domain" description="YrdC-like" evidence="11">
    <location>
        <begin position="204"/>
        <end position="393"/>
    </location>
</feature>
<dbReference type="InterPro" id="IPR055128">
    <property type="entry name" value="HypF_C_2"/>
</dbReference>
<evidence type="ECO:0000259" key="11">
    <source>
        <dbReference type="PROSITE" id="PS51163"/>
    </source>
</evidence>
<evidence type="ECO:0000256" key="5">
    <source>
        <dbReference type="ARBA" id="ARBA00022771"/>
    </source>
</evidence>
<organism evidence="12 13">
    <name type="scientific">Rhodococcus globerulus</name>
    <dbReference type="NCBI Taxonomy" id="33008"/>
    <lineage>
        <taxon>Bacteria</taxon>
        <taxon>Bacillati</taxon>
        <taxon>Actinomycetota</taxon>
        <taxon>Actinomycetes</taxon>
        <taxon>Mycobacteriales</taxon>
        <taxon>Nocardiaceae</taxon>
        <taxon>Rhodococcus</taxon>
    </lineage>
</organism>
<keyword evidence="3 12" id="KW-0436">Ligase</keyword>
<comment type="caution">
    <text evidence="12">The sequence shown here is derived from an EMBL/GenBank/DDBJ whole genome shotgun (WGS) entry which is preliminary data.</text>
</comment>
<dbReference type="RefSeq" id="WP_317540564.1">
    <property type="nucleotide sequence ID" value="NZ_JAWLKB010000001.1"/>
</dbReference>
<evidence type="ECO:0000259" key="10">
    <source>
        <dbReference type="PROSITE" id="PS51160"/>
    </source>
</evidence>
<gene>
    <name evidence="12" type="primary">hypF</name>
    <name evidence="12" type="ORF">R3Q16_03185</name>
</gene>
<dbReference type="InterPro" id="IPR011125">
    <property type="entry name" value="Znf_HypF"/>
</dbReference>
<keyword evidence="5" id="KW-0863">Zinc-finger</keyword>
<dbReference type="PANTHER" id="PTHR42959:SF1">
    <property type="entry name" value="CARBAMOYLTRANSFERASE HYPF"/>
    <property type="match status" value="1"/>
</dbReference>
<protein>
    <recommendedName>
        <fullName evidence="8">Carbamoyltransferase</fullName>
        <ecNumber evidence="8">6.2.-.-</ecNumber>
    </recommendedName>
</protein>
<keyword evidence="6" id="KW-0862">Zinc</keyword>
<dbReference type="Gene3D" id="3.30.420.360">
    <property type="match status" value="1"/>
</dbReference>
<dbReference type="InterPro" id="IPR036046">
    <property type="entry name" value="Acylphosphatase-like_dom_sf"/>
</dbReference>
<dbReference type="InterPro" id="IPR006070">
    <property type="entry name" value="Sua5-like_dom"/>
</dbReference>
<dbReference type="InterPro" id="IPR004421">
    <property type="entry name" value="Carbamoyltransferase_HypF"/>
</dbReference>
<evidence type="ECO:0000313" key="13">
    <source>
        <dbReference type="Proteomes" id="UP001185927"/>
    </source>
</evidence>
<dbReference type="InterPro" id="IPR051060">
    <property type="entry name" value="Carbamoyltrans_HypF-like"/>
</dbReference>
<evidence type="ECO:0000256" key="3">
    <source>
        <dbReference type="ARBA" id="ARBA00022598"/>
    </source>
</evidence>
<reference evidence="12 13" key="1">
    <citation type="submission" date="2023-10" db="EMBL/GenBank/DDBJ databases">
        <title>Development of a sustainable strategy for remediation of hydrocarbon-contaminated territories based on the waste exchange concept.</title>
        <authorList>
            <person name="Krivoruchko A."/>
        </authorList>
    </citation>
    <scope>NUCLEOTIDE SEQUENCE [LARGE SCALE GENOMIC DNA]</scope>
    <source>
        <strain evidence="12 13">IEGM 1203</strain>
    </source>
</reference>
<dbReference type="GO" id="GO:0016874">
    <property type="term" value="F:ligase activity"/>
    <property type="evidence" value="ECO:0007669"/>
    <property type="project" value="UniProtKB-KW"/>
</dbReference>
<evidence type="ECO:0000256" key="9">
    <source>
        <dbReference type="PROSITE-ProRule" id="PRU00520"/>
    </source>
</evidence>
<evidence type="ECO:0000256" key="1">
    <source>
        <dbReference type="ARBA" id="ARBA00004711"/>
    </source>
</evidence>
<dbReference type="PANTHER" id="PTHR42959">
    <property type="entry name" value="CARBAMOYLTRANSFERASE"/>
    <property type="match status" value="1"/>
</dbReference>
<dbReference type="InterPro" id="IPR017968">
    <property type="entry name" value="Acylphosphatase_CS"/>
</dbReference>
<dbReference type="PIRSF" id="PIRSF006256">
    <property type="entry name" value="CMPcnvr_hdrg_mat"/>
    <property type="match status" value="1"/>
</dbReference>
<dbReference type="SUPFAM" id="SSF54975">
    <property type="entry name" value="Acylphosphatase/BLUF domain-like"/>
    <property type="match status" value="1"/>
</dbReference>
<feature type="domain" description="Acylphosphatase-like" evidence="10">
    <location>
        <begin position="4"/>
        <end position="90"/>
    </location>
</feature>
<dbReference type="Pfam" id="PF01300">
    <property type="entry name" value="Sua5_yciO_yrdC"/>
    <property type="match status" value="1"/>
</dbReference>
<comment type="catalytic activity">
    <reaction evidence="7">
        <text>C-terminal L-cysteinyl-[HypE protein] + carbamoyl phosphate + ATP + H2O = C-terminal S-carboxamide-L-cysteinyl-[HypE protein] + AMP + phosphate + diphosphate + H(+)</text>
        <dbReference type="Rhea" id="RHEA:55636"/>
        <dbReference type="Rhea" id="RHEA-COMP:14247"/>
        <dbReference type="Rhea" id="RHEA-COMP:14392"/>
        <dbReference type="ChEBI" id="CHEBI:15377"/>
        <dbReference type="ChEBI" id="CHEBI:15378"/>
        <dbReference type="ChEBI" id="CHEBI:30616"/>
        <dbReference type="ChEBI" id="CHEBI:33019"/>
        <dbReference type="ChEBI" id="CHEBI:43474"/>
        <dbReference type="ChEBI" id="CHEBI:58228"/>
        <dbReference type="ChEBI" id="CHEBI:76913"/>
        <dbReference type="ChEBI" id="CHEBI:139126"/>
        <dbReference type="ChEBI" id="CHEBI:456215"/>
    </reaction>
</comment>
<dbReference type="Gene3D" id="3.30.420.40">
    <property type="match status" value="1"/>
</dbReference>
<comment type="similarity">
    <text evidence="2 8">Belongs to the carbamoyltransferase HypF family.</text>
</comment>
<dbReference type="PROSITE" id="PS00150">
    <property type="entry name" value="ACYLPHOSPHATASE_1"/>
    <property type="match status" value="1"/>
</dbReference>
<feature type="active site" evidence="9">
    <location>
        <position position="19"/>
    </location>
</feature>
<dbReference type="InterPro" id="IPR041440">
    <property type="entry name" value="HypF_C"/>
</dbReference>
<dbReference type="Pfam" id="PF22521">
    <property type="entry name" value="HypF_C_2"/>
    <property type="match status" value="1"/>
</dbReference>
<comment type="catalytic activity">
    <reaction evidence="9">
        <text>an acyl phosphate + H2O = a carboxylate + phosphate + H(+)</text>
        <dbReference type="Rhea" id="RHEA:14965"/>
        <dbReference type="ChEBI" id="CHEBI:15377"/>
        <dbReference type="ChEBI" id="CHEBI:15378"/>
        <dbReference type="ChEBI" id="CHEBI:29067"/>
        <dbReference type="ChEBI" id="CHEBI:43474"/>
        <dbReference type="ChEBI" id="CHEBI:59918"/>
        <dbReference type="EC" id="3.6.1.7"/>
    </reaction>
</comment>
<feature type="active site" evidence="9">
    <location>
        <position position="37"/>
    </location>
</feature>
<dbReference type="Gene3D" id="3.90.870.50">
    <property type="match status" value="1"/>
</dbReference>
<dbReference type="Pfam" id="PF00708">
    <property type="entry name" value="Acylphosphatase"/>
    <property type="match status" value="1"/>
</dbReference>
<proteinExistence type="inferred from homology"/>
<keyword evidence="4" id="KW-0479">Metal-binding</keyword>
<keyword evidence="9" id="KW-0378">Hydrolase</keyword>
<name>A0ABU4BMY6_RHOGO</name>
<evidence type="ECO:0000313" key="12">
    <source>
        <dbReference type="EMBL" id="MDV6265592.1"/>
    </source>
</evidence>
<keyword evidence="13" id="KW-1185">Reference proteome</keyword>
<dbReference type="InterPro" id="IPR017945">
    <property type="entry name" value="DHBP_synth_RibB-like_a/b_dom"/>
</dbReference>
<dbReference type="PROSITE" id="PS51163">
    <property type="entry name" value="YRDC"/>
    <property type="match status" value="1"/>
</dbReference>
<dbReference type="SUPFAM" id="SSF55821">
    <property type="entry name" value="YrdC/RibB"/>
    <property type="match status" value="1"/>
</dbReference>
<comment type="pathway">
    <text evidence="1">Protein modification; [NiFe] hydrogenase maturation.</text>
</comment>
<evidence type="ECO:0000256" key="6">
    <source>
        <dbReference type="ARBA" id="ARBA00022833"/>
    </source>
</evidence>
<dbReference type="EMBL" id="JAWLKB010000001">
    <property type="protein sequence ID" value="MDV6265592.1"/>
    <property type="molecule type" value="Genomic_DNA"/>
</dbReference>
<evidence type="ECO:0000256" key="4">
    <source>
        <dbReference type="ARBA" id="ARBA00022723"/>
    </source>
</evidence>
<dbReference type="EC" id="6.2.-.-" evidence="8"/>
<sequence length="766" mass="81608">MITAIRLHVQGVVQGVGFRPFVYSLATELGLTGTVGNSPRGVVIDLEGEDLSLAEFATVLRVRQPPLARIDSVECVPAQACGRAGFRIVDTDTTTAGRTLAPPDVATCDDCLREMADPGNRRYRHPFITCTNCGPRFTIIEELPYDRAATTMRGFPMCSECAAEYADPRNRRFHAQPIACPQCGPTLTFVDTDADAAAVPVNGENAVHRAREFLRDGKIVAVKGIGGYHLACDARNESAVQELRARKRRRGKPLAVMVRDINGAYAVGRVNETQSRALTECSRPIVLVDKASKYDLAPSVAPGIPDIGIMLAYNPIQNLLLGLPGDAAGPTALVMTSANLGGEPILFRGTDLERVSALADSVLTHDRPIRVSCDDSVQRVVDGRRVMLRRSRGYAPLPIELPLDVAPILAVGADLKNTFVIADGTSAWPSQHIGDMGDVAVLDGFAAARTHFESITGVTPSQVVCDEHPRYHSSAWARRHAAGRPVRTVGHHHAHIAAVMGENGCDGSEPVIGMAFDGTGYGADGAVWGGEMLLATYKGFRRLAHLGYVALPGGDAGVERPYRMAMSHLRSAGIGWDSELPPVAACPARERSVLGHQLETGFGCVETSSMGRLFDAVAALAGVRQSVEYEAQAAIEFEGISRGIDCGSEYYVFGEREDAGGSWIADPGPVIRSVVDDLRNGVSAGVIGARFHESVARLVVTWAQAARAAAGVDDVALSGGVFQNPLLLARARVLLSDAGFRPLTHHELPPNDGGLAYGQVLVGSSR</sequence>
<dbReference type="NCBIfam" id="TIGR00143">
    <property type="entry name" value="hypF"/>
    <property type="match status" value="1"/>
</dbReference>
<dbReference type="Pfam" id="PF17788">
    <property type="entry name" value="HypF_C"/>
    <property type="match status" value="1"/>
</dbReference>
<dbReference type="Proteomes" id="UP001185927">
    <property type="component" value="Unassembled WGS sequence"/>
</dbReference>
<evidence type="ECO:0000256" key="2">
    <source>
        <dbReference type="ARBA" id="ARBA00008097"/>
    </source>
</evidence>
<accession>A0ABU4BMY6</accession>
<evidence type="ECO:0000256" key="8">
    <source>
        <dbReference type="PIRNR" id="PIRNR006256"/>
    </source>
</evidence>
<dbReference type="PROSITE" id="PS51160">
    <property type="entry name" value="ACYLPHOSPHATASE_3"/>
    <property type="match status" value="1"/>
</dbReference>
<dbReference type="Pfam" id="PF07503">
    <property type="entry name" value="zf-HYPF"/>
    <property type="match status" value="2"/>
</dbReference>
<evidence type="ECO:0000256" key="7">
    <source>
        <dbReference type="ARBA" id="ARBA00048220"/>
    </source>
</evidence>
<dbReference type="InterPro" id="IPR001792">
    <property type="entry name" value="Acylphosphatase-like_dom"/>
</dbReference>
<dbReference type="Gene3D" id="3.30.110.120">
    <property type="match status" value="1"/>
</dbReference>